<feature type="region of interest" description="Disordered" evidence="1">
    <location>
        <begin position="136"/>
        <end position="189"/>
    </location>
</feature>
<dbReference type="PROSITE" id="PS51257">
    <property type="entry name" value="PROKAR_LIPOPROTEIN"/>
    <property type="match status" value="1"/>
</dbReference>
<feature type="compositionally biased region" description="Pro residues" evidence="1">
    <location>
        <begin position="302"/>
        <end position="312"/>
    </location>
</feature>
<evidence type="ECO:0000313" key="5">
    <source>
        <dbReference type="Proteomes" id="UP001143347"/>
    </source>
</evidence>
<evidence type="ECO:0000256" key="2">
    <source>
        <dbReference type="SAM" id="SignalP"/>
    </source>
</evidence>
<dbReference type="InterPro" id="IPR016047">
    <property type="entry name" value="M23ase_b-sheet_dom"/>
</dbReference>
<comment type="caution">
    <text evidence="4">The sequence shown here is derived from an EMBL/GenBank/DDBJ whole genome shotgun (WGS) entry which is preliminary data.</text>
</comment>
<accession>A0A9X3D9A2</accession>
<dbReference type="EMBL" id="JAPKFM010000043">
    <property type="protein sequence ID" value="MCX2967131.1"/>
    <property type="molecule type" value="Genomic_DNA"/>
</dbReference>
<protein>
    <submittedName>
        <fullName evidence="4">M23 family metallopeptidase</fullName>
    </submittedName>
</protein>
<dbReference type="Proteomes" id="UP001143347">
    <property type="component" value="Unassembled WGS sequence"/>
</dbReference>
<dbReference type="Gene3D" id="2.70.70.10">
    <property type="entry name" value="Glucose Permease (Domain IIA)"/>
    <property type="match status" value="1"/>
</dbReference>
<keyword evidence="2" id="KW-0732">Signal</keyword>
<keyword evidence="5" id="KW-1185">Reference proteome</keyword>
<dbReference type="InterPro" id="IPR011055">
    <property type="entry name" value="Dup_hybrid_motif"/>
</dbReference>
<dbReference type="AlphaFoldDB" id="A0A9X3D9A2"/>
<dbReference type="RefSeq" id="WP_266063822.1">
    <property type="nucleotide sequence ID" value="NZ_JAPKFM010000043.1"/>
</dbReference>
<dbReference type="GO" id="GO:0004222">
    <property type="term" value="F:metalloendopeptidase activity"/>
    <property type="evidence" value="ECO:0007669"/>
    <property type="project" value="TreeGrafter"/>
</dbReference>
<dbReference type="CDD" id="cd12797">
    <property type="entry name" value="M23_peptidase"/>
    <property type="match status" value="1"/>
</dbReference>
<gene>
    <name evidence="4" type="ORF">OSB52_23975</name>
</gene>
<name>A0A9X3D9A2_9ACTN</name>
<feature type="compositionally biased region" description="Low complexity" evidence="1">
    <location>
        <begin position="147"/>
        <end position="166"/>
    </location>
</feature>
<evidence type="ECO:0000313" key="4">
    <source>
        <dbReference type="EMBL" id="MCX2967131.1"/>
    </source>
</evidence>
<evidence type="ECO:0000256" key="1">
    <source>
        <dbReference type="SAM" id="MobiDB-lite"/>
    </source>
</evidence>
<evidence type="ECO:0000259" key="3">
    <source>
        <dbReference type="Pfam" id="PF01551"/>
    </source>
</evidence>
<dbReference type="PANTHER" id="PTHR21666:SF270">
    <property type="entry name" value="MUREIN HYDROLASE ACTIVATOR ENVC"/>
    <property type="match status" value="1"/>
</dbReference>
<dbReference type="Pfam" id="PF01551">
    <property type="entry name" value="Peptidase_M23"/>
    <property type="match status" value="1"/>
</dbReference>
<feature type="region of interest" description="Disordered" evidence="1">
    <location>
        <begin position="290"/>
        <end position="312"/>
    </location>
</feature>
<dbReference type="SUPFAM" id="SSF51261">
    <property type="entry name" value="Duplicated hybrid motif"/>
    <property type="match status" value="1"/>
</dbReference>
<feature type="domain" description="M23ase beta-sheet core" evidence="3">
    <location>
        <begin position="185"/>
        <end position="280"/>
    </location>
</feature>
<proteinExistence type="predicted"/>
<dbReference type="InterPro" id="IPR050570">
    <property type="entry name" value="Cell_wall_metabolism_enzyme"/>
</dbReference>
<sequence length="312" mass="31781">MRHALYRHPIRKLSLRSAVMVGVSAMALMASCATGIGAARATEVNTHAIGQFGRLVGEAVQSSLGSGVAGRLDEPIRSVSLCLGDRAGIDSAGEDPISSIGCFSDLLPVGEGVGEMVVDSLPLQRLFDLLALESKPHDPQGSHATATTGSSDLFGSSGSSGSTSSGEAVAPTNGQVTSSFGDGRNHQGMDIGNSLGAPILAVGDGEIINSGPADGFGLWVRIRLSDGTVGTYGHNDANAVTVGQRVRKGQQVATVGNRGNSTGPHLHFEVADPSGTTVDPEKWLADRGVVLPSANPGDQKPATPPPLFGSLS</sequence>
<feature type="signal peptide" evidence="2">
    <location>
        <begin position="1"/>
        <end position="32"/>
    </location>
</feature>
<dbReference type="PANTHER" id="PTHR21666">
    <property type="entry name" value="PEPTIDASE-RELATED"/>
    <property type="match status" value="1"/>
</dbReference>
<feature type="chain" id="PRO_5040977825" evidence="2">
    <location>
        <begin position="33"/>
        <end position="312"/>
    </location>
</feature>
<reference evidence="4" key="1">
    <citation type="submission" date="2022-10" db="EMBL/GenBank/DDBJ databases">
        <title>WGS of marine actinomycetes from Thailand.</title>
        <authorList>
            <person name="Thawai C."/>
        </authorList>
    </citation>
    <scope>NUCLEOTIDE SEQUENCE</scope>
    <source>
        <strain evidence="4">SW21</strain>
    </source>
</reference>
<organism evidence="4 5">
    <name type="scientific">Gordonia aquimaris</name>
    <dbReference type="NCBI Taxonomy" id="2984863"/>
    <lineage>
        <taxon>Bacteria</taxon>
        <taxon>Bacillati</taxon>
        <taxon>Actinomycetota</taxon>
        <taxon>Actinomycetes</taxon>
        <taxon>Mycobacteriales</taxon>
        <taxon>Gordoniaceae</taxon>
        <taxon>Gordonia</taxon>
    </lineage>
</organism>